<keyword evidence="3" id="KW-1185">Reference proteome</keyword>
<name>A0A9D3U8N6_9ROSI</name>
<organism evidence="2 3">
    <name type="scientific">Gossypium stocksii</name>
    <dbReference type="NCBI Taxonomy" id="47602"/>
    <lineage>
        <taxon>Eukaryota</taxon>
        <taxon>Viridiplantae</taxon>
        <taxon>Streptophyta</taxon>
        <taxon>Embryophyta</taxon>
        <taxon>Tracheophyta</taxon>
        <taxon>Spermatophyta</taxon>
        <taxon>Magnoliopsida</taxon>
        <taxon>eudicotyledons</taxon>
        <taxon>Gunneridae</taxon>
        <taxon>Pentapetalae</taxon>
        <taxon>rosids</taxon>
        <taxon>malvids</taxon>
        <taxon>Malvales</taxon>
        <taxon>Malvaceae</taxon>
        <taxon>Malvoideae</taxon>
        <taxon>Gossypium</taxon>
    </lineage>
</organism>
<evidence type="ECO:0000313" key="2">
    <source>
        <dbReference type="EMBL" id="KAH1031816.1"/>
    </source>
</evidence>
<dbReference type="AlphaFoldDB" id="A0A9D3U8N6"/>
<dbReference type="Proteomes" id="UP000828251">
    <property type="component" value="Unassembled WGS sequence"/>
</dbReference>
<proteinExistence type="predicted"/>
<accession>A0A9D3U8N6</accession>
<sequence length="80" mass="8708">LATSLDDGTPAMPQGPMTRARARHFQSSISALCHRFHLAHGSNVQCVAERNFEPKIVSLIQADFSSFQLTGVHSSSVELN</sequence>
<gene>
    <name evidence="2" type="ORF">J1N35_043990</name>
</gene>
<reference evidence="2 3" key="1">
    <citation type="journal article" date="2021" name="Plant Biotechnol. J.">
        <title>Multi-omics assisted identification of the key and species-specific regulatory components of drought-tolerant mechanisms in Gossypium stocksii.</title>
        <authorList>
            <person name="Yu D."/>
            <person name="Ke L."/>
            <person name="Zhang D."/>
            <person name="Wu Y."/>
            <person name="Sun Y."/>
            <person name="Mei J."/>
            <person name="Sun J."/>
            <person name="Sun Y."/>
        </authorList>
    </citation>
    <scope>NUCLEOTIDE SEQUENCE [LARGE SCALE GENOMIC DNA]</scope>
    <source>
        <strain evidence="3">cv. E1</strain>
        <tissue evidence="2">Leaf</tissue>
    </source>
</reference>
<comment type="caution">
    <text evidence="2">The sequence shown here is derived from an EMBL/GenBank/DDBJ whole genome shotgun (WGS) entry which is preliminary data.</text>
</comment>
<dbReference type="EMBL" id="JAIQCV010000013">
    <property type="protein sequence ID" value="KAH1031816.1"/>
    <property type="molecule type" value="Genomic_DNA"/>
</dbReference>
<evidence type="ECO:0000256" key="1">
    <source>
        <dbReference type="SAM" id="MobiDB-lite"/>
    </source>
</evidence>
<feature type="non-terminal residue" evidence="2">
    <location>
        <position position="1"/>
    </location>
</feature>
<feature type="region of interest" description="Disordered" evidence="1">
    <location>
        <begin position="1"/>
        <end position="20"/>
    </location>
</feature>
<evidence type="ECO:0000313" key="3">
    <source>
        <dbReference type="Proteomes" id="UP000828251"/>
    </source>
</evidence>
<protein>
    <submittedName>
        <fullName evidence="2">Uncharacterized protein</fullName>
    </submittedName>
</protein>